<organism evidence="1 2">
    <name type="scientific">Nitrosomonas ureae</name>
    <dbReference type="NCBI Taxonomy" id="44577"/>
    <lineage>
        <taxon>Bacteria</taxon>
        <taxon>Pseudomonadati</taxon>
        <taxon>Pseudomonadota</taxon>
        <taxon>Betaproteobacteria</taxon>
        <taxon>Nitrosomonadales</taxon>
        <taxon>Nitrosomonadaceae</taxon>
        <taxon>Nitrosomonas</taxon>
    </lineage>
</organism>
<reference evidence="1 2" key="1">
    <citation type="submission" date="2016-10" db="EMBL/GenBank/DDBJ databases">
        <authorList>
            <person name="de Groot N.N."/>
        </authorList>
    </citation>
    <scope>NUCLEOTIDE SEQUENCE [LARGE SCALE GENOMIC DNA]</scope>
    <source>
        <strain evidence="1 2">Nm9</strain>
    </source>
</reference>
<dbReference type="OrthoDB" id="838909at2"/>
<dbReference type="Proteomes" id="UP000181998">
    <property type="component" value="Unassembled WGS sequence"/>
</dbReference>
<sequence>MKKLFIKTKFIRFNEKRSEDRQIRRNSHAKWKIRKHQLEFGIPKKEIKRNNKFKQEFPNYEIVIAPLVFSFIKNTNDVIKFIARLKNLYDLNKKVYISLENIKVADYSAVVVLLSIMVKFRSKNIAFYGDMPLEKAPKDVIVGSGFFKNLYKTFDENDSYDISTINQNGIHTHAAKNVDAALSAKIIDTSANYIWGESRRCPGVQRVLIELMQNTNNHAEIGKSGEKHWWLSVNQNNHTKKVSFAFVDFGVGIFTNLENKPLDNKFYGWAKKMMKKFNYGNNAKLFELILNGQLHQTVTEQHYRGKGLPGIAEVFKRNQISNLHIITNDVFCNLSNQKFEILDNTFSGTFLYWELGENNGSIK</sequence>
<dbReference type="EMBL" id="FOFX01000086">
    <property type="protein sequence ID" value="SEQ56724.1"/>
    <property type="molecule type" value="Genomic_DNA"/>
</dbReference>
<dbReference type="RefSeq" id="WP_074722624.1">
    <property type="nucleotide sequence ID" value="NZ_FOFX01000086.1"/>
</dbReference>
<evidence type="ECO:0000313" key="1">
    <source>
        <dbReference type="EMBL" id="SEQ56724.1"/>
    </source>
</evidence>
<gene>
    <name evidence="1" type="ORF">SAMN05421510_10866</name>
</gene>
<evidence type="ECO:0008006" key="3">
    <source>
        <dbReference type="Google" id="ProtNLM"/>
    </source>
</evidence>
<protein>
    <recommendedName>
        <fullName evidence="3">STAS domain-containing protein</fullName>
    </recommendedName>
</protein>
<dbReference type="AlphaFoldDB" id="A0A1H9H2Y7"/>
<proteinExistence type="predicted"/>
<evidence type="ECO:0000313" key="2">
    <source>
        <dbReference type="Proteomes" id="UP000181998"/>
    </source>
</evidence>
<name>A0A1H9H2Y7_9PROT</name>
<accession>A0A1H9H2Y7</accession>